<proteinExistence type="predicted"/>
<organism evidence="10 11">
    <name type="scientific">Fusobacterium nucleatum</name>
    <dbReference type="NCBI Taxonomy" id="851"/>
    <lineage>
        <taxon>Bacteria</taxon>
        <taxon>Fusobacteriati</taxon>
        <taxon>Fusobacteriota</taxon>
        <taxon>Fusobacteriia</taxon>
        <taxon>Fusobacteriales</taxon>
        <taxon>Fusobacteriaceae</taxon>
        <taxon>Fusobacterium</taxon>
    </lineage>
</organism>
<reference evidence="11" key="1">
    <citation type="submission" date="2016-01" db="EMBL/GenBank/DDBJ databases">
        <authorList>
            <person name="Mitreva M."/>
            <person name="Pepin K.H."/>
            <person name="Mihindukulasuriya K.A."/>
            <person name="Fulton R."/>
            <person name="Fronick C."/>
            <person name="O'Laughlin M."/>
            <person name="Miner T."/>
            <person name="Herter B."/>
            <person name="Rosa B.A."/>
            <person name="Cordes M."/>
            <person name="Tomlinson C."/>
            <person name="Wollam A."/>
            <person name="Palsikar V.B."/>
            <person name="Mardis E.R."/>
            <person name="Wilson R.K."/>
        </authorList>
    </citation>
    <scope>NUCLEOTIDE SEQUENCE [LARGE SCALE GENOMIC DNA]</scope>
    <source>
        <strain evidence="11">MJR7757B</strain>
    </source>
</reference>
<evidence type="ECO:0000256" key="2">
    <source>
        <dbReference type="ARBA" id="ARBA00012146"/>
    </source>
</evidence>
<feature type="domain" description="CBS" evidence="9">
    <location>
        <begin position="77"/>
        <end position="136"/>
    </location>
</feature>
<evidence type="ECO:0000259" key="9">
    <source>
        <dbReference type="PROSITE" id="PS51371"/>
    </source>
</evidence>
<keyword evidence="4" id="KW-0378">Hydrolase</keyword>
<dbReference type="SUPFAM" id="SSF54631">
    <property type="entry name" value="CBS-domain pair"/>
    <property type="match status" value="1"/>
</dbReference>
<dbReference type="InterPro" id="IPR038763">
    <property type="entry name" value="DHH_sf"/>
</dbReference>
<dbReference type="PROSITE" id="PS51371">
    <property type="entry name" value="CBS"/>
    <property type="match status" value="1"/>
</dbReference>
<dbReference type="InterPro" id="IPR028979">
    <property type="entry name" value="Ser_kin/Pase_Hpr-like_N_sf"/>
</dbReference>
<dbReference type="PATRIC" id="fig|851.8.peg.369"/>
<evidence type="ECO:0000256" key="7">
    <source>
        <dbReference type="ARBA" id="ARBA00047820"/>
    </source>
</evidence>
<evidence type="ECO:0000313" key="11">
    <source>
        <dbReference type="Proteomes" id="UP000070401"/>
    </source>
</evidence>
<name>A0A133P956_FUSNU</name>
<evidence type="ECO:0000313" key="10">
    <source>
        <dbReference type="EMBL" id="KXA24971.1"/>
    </source>
</evidence>
<dbReference type="GO" id="GO:0005737">
    <property type="term" value="C:cytoplasm"/>
    <property type="evidence" value="ECO:0007669"/>
    <property type="project" value="InterPro"/>
</dbReference>
<dbReference type="SMART" id="SM00116">
    <property type="entry name" value="CBS"/>
    <property type="match status" value="1"/>
</dbReference>
<comment type="caution">
    <text evidence="10">The sequence shown here is derived from an EMBL/GenBank/DDBJ whole genome shotgun (WGS) entry which is preliminary data.</text>
</comment>
<gene>
    <name evidence="10" type="ORF">HMPREF3221_00368</name>
</gene>
<dbReference type="InterPro" id="IPR000644">
    <property type="entry name" value="CBS_dom"/>
</dbReference>
<comment type="cofactor">
    <cofactor evidence="1">
        <name>Mn(2+)</name>
        <dbReference type="ChEBI" id="CHEBI:29035"/>
    </cofactor>
</comment>
<dbReference type="Pfam" id="PF02833">
    <property type="entry name" value="DHHA2"/>
    <property type="match status" value="1"/>
</dbReference>
<protein>
    <recommendedName>
        <fullName evidence="2">inorganic diphosphatase</fullName>
        <ecNumber evidence="2">3.6.1.1</ecNumber>
    </recommendedName>
    <alternativeName>
        <fullName evidence="6">Pyrophosphate phospho-hydrolase</fullName>
    </alternativeName>
</protein>
<dbReference type="CDD" id="cd04597">
    <property type="entry name" value="CBS_pair_inorgPPase"/>
    <property type="match status" value="1"/>
</dbReference>
<evidence type="ECO:0000256" key="3">
    <source>
        <dbReference type="ARBA" id="ARBA00022723"/>
    </source>
</evidence>
<dbReference type="InterPro" id="IPR038222">
    <property type="entry name" value="DHHA2_dom_sf"/>
</dbReference>
<sequence length="544" mass="61132">MEENFLMEEILVFGHKSPDTDSICSSIAMANLRKKQGFNIIPCRLGELNKETKFVLDKVGIKAPKLLKTVSAQITDLNYVEKSTVSTEDSIKEALDLMTRENFSSLPVIDKDGYFKTMLSISDIANTYLEIDYSDLFSKYSTTYENLKEALDGEVISGIYPKGEITSNLKEVSELESMKKGDIIITTSLTDGIDKSIQAGAKVVIVCCKKEDFISPRVTSECAIMLVRHSFVKSISLISQCISVGGILNTEKVLFNFNKEDFLNEIRGIMKDASQTNFPVLEDDGKVYGTIRTKHLIDFHRKKVIMVDHNEFSQSVEGIQDAQILEVVDHHKFANFQTNEATKIRTEPVGCASTIVYGLYKEAKIEPDEKTALLMLSAILSDTLLFKSPTCTPRDIEVAKDLAKLAKIKSIEKYGMEMLVAGTSMSRENMKEIINQDKKVFPVGDMEIAVAQINTVQIQELADRKEEIKKEVEHEIGKYGYSLFIFVVTDIINSNSLLFVYGKEIELVQNAFKKDVIDNEVLLENVVSRKKQIIPFLMTAAQNM</sequence>
<dbReference type="AlphaFoldDB" id="A0A133P956"/>
<dbReference type="STRING" id="1408287.GCA_000493815_00790"/>
<evidence type="ECO:0000256" key="4">
    <source>
        <dbReference type="ARBA" id="ARBA00022801"/>
    </source>
</evidence>
<dbReference type="Proteomes" id="UP000070401">
    <property type="component" value="Unassembled WGS sequence"/>
</dbReference>
<dbReference type="Pfam" id="PF01368">
    <property type="entry name" value="DHH"/>
    <property type="match status" value="1"/>
</dbReference>
<dbReference type="FunFam" id="3.90.1640.10:FF:000001">
    <property type="entry name" value="Probable manganese-dependent inorganic pyrophosphatase"/>
    <property type="match status" value="1"/>
</dbReference>
<dbReference type="SUPFAM" id="SSF64182">
    <property type="entry name" value="DHH phosphoesterases"/>
    <property type="match status" value="1"/>
</dbReference>
<dbReference type="EMBL" id="LRPY01000035">
    <property type="protein sequence ID" value="KXA24971.1"/>
    <property type="molecule type" value="Genomic_DNA"/>
</dbReference>
<keyword evidence="8" id="KW-0129">CBS domain</keyword>
<dbReference type="NCBIfam" id="NF003877">
    <property type="entry name" value="PRK05427.1"/>
    <property type="match status" value="1"/>
</dbReference>
<dbReference type="SMART" id="SM01131">
    <property type="entry name" value="DHHA2"/>
    <property type="match status" value="1"/>
</dbReference>
<dbReference type="PANTHER" id="PTHR12112:SF22">
    <property type="entry name" value="MANGANESE-DEPENDENT INORGANIC PYROPHOSPHATASE-RELATED"/>
    <property type="match status" value="1"/>
</dbReference>
<keyword evidence="3" id="KW-0479">Metal-binding</keyword>
<evidence type="ECO:0000256" key="1">
    <source>
        <dbReference type="ARBA" id="ARBA00001936"/>
    </source>
</evidence>
<dbReference type="InterPro" id="IPR046342">
    <property type="entry name" value="CBS_dom_sf"/>
</dbReference>
<dbReference type="PANTHER" id="PTHR12112">
    <property type="entry name" value="BNIP - RELATED"/>
    <property type="match status" value="1"/>
</dbReference>
<dbReference type="Gene3D" id="3.10.580.10">
    <property type="entry name" value="CBS-domain"/>
    <property type="match status" value="1"/>
</dbReference>
<evidence type="ECO:0000256" key="6">
    <source>
        <dbReference type="ARBA" id="ARBA00032535"/>
    </source>
</evidence>
<dbReference type="Pfam" id="PF00571">
    <property type="entry name" value="CBS"/>
    <property type="match status" value="1"/>
</dbReference>
<dbReference type="GO" id="GO:0046872">
    <property type="term" value="F:metal ion binding"/>
    <property type="evidence" value="ECO:0007669"/>
    <property type="project" value="UniProtKB-KW"/>
</dbReference>
<keyword evidence="11" id="KW-1185">Reference proteome</keyword>
<dbReference type="eggNOG" id="COG1227">
    <property type="taxonomic scope" value="Bacteria"/>
</dbReference>
<dbReference type="eggNOG" id="COG0517">
    <property type="taxonomic scope" value="Bacteria"/>
</dbReference>
<keyword evidence="5" id="KW-0464">Manganese</keyword>
<dbReference type="Gene3D" id="3.10.310.20">
    <property type="entry name" value="DHHA2 domain"/>
    <property type="match status" value="1"/>
</dbReference>
<dbReference type="Gene3D" id="3.40.1390.20">
    <property type="entry name" value="HprK N-terminal domain-like"/>
    <property type="match status" value="1"/>
</dbReference>
<dbReference type="EC" id="3.6.1.1" evidence="2"/>
<accession>A0A133P956</accession>
<dbReference type="Gene3D" id="3.90.1640.10">
    <property type="entry name" value="inorganic pyrophosphatase (n-terminal core)"/>
    <property type="match status" value="1"/>
</dbReference>
<evidence type="ECO:0000256" key="5">
    <source>
        <dbReference type="ARBA" id="ARBA00023211"/>
    </source>
</evidence>
<dbReference type="InterPro" id="IPR004097">
    <property type="entry name" value="DHHA2"/>
</dbReference>
<comment type="catalytic activity">
    <reaction evidence="7">
        <text>diphosphate + H2O = 2 phosphate + H(+)</text>
        <dbReference type="Rhea" id="RHEA:24576"/>
        <dbReference type="ChEBI" id="CHEBI:15377"/>
        <dbReference type="ChEBI" id="CHEBI:15378"/>
        <dbReference type="ChEBI" id="CHEBI:33019"/>
        <dbReference type="ChEBI" id="CHEBI:43474"/>
        <dbReference type="EC" id="3.6.1.1"/>
    </reaction>
</comment>
<dbReference type="NCBIfam" id="NF011443">
    <property type="entry name" value="PRK14869.1-5"/>
    <property type="match status" value="1"/>
</dbReference>
<dbReference type="InterPro" id="IPR001667">
    <property type="entry name" value="DDH_dom"/>
</dbReference>
<dbReference type="GO" id="GO:0004427">
    <property type="term" value="F:inorganic diphosphate phosphatase activity"/>
    <property type="evidence" value="ECO:0007669"/>
    <property type="project" value="UniProtKB-EC"/>
</dbReference>
<evidence type="ECO:0000256" key="8">
    <source>
        <dbReference type="PROSITE-ProRule" id="PRU00703"/>
    </source>
</evidence>